<feature type="transmembrane region" description="Helical" evidence="5">
    <location>
        <begin position="382"/>
        <end position="402"/>
    </location>
</feature>
<dbReference type="GO" id="GO:0016874">
    <property type="term" value="F:ligase activity"/>
    <property type="evidence" value="ECO:0007669"/>
    <property type="project" value="UniProtKB-KW"/>
</dbReference>
<dbReference type="EMBL" id="JAEQNC010000007">
    <property type="protein sequence ID" value="MBL0373281.1"/>
    <property type="molecule type" value="Genomic_DNA"/>
</dbReference>
<organism evidence="7 8">
    <name type="scientific">Rhizobium setariae</name>
    <dbReference type="NCBI Taxonomy" id="2801340"/>
    <lineage>
        <taxon>Bacteria</taxon>
        <taxon>Pseudomonadati</taxon>
        <taxon>Pseudomonadota</taxon>
        <taxon>Alphaproteobacteria</taxon>
        <taxon>Hyphomicrobiales</taxon>
        <taxon>Rhizobiaceae</taxon>
        <taxon>Rhizobium/Agrobacterium group</taxon>
        <taxon>Rhizobium</taxon>
    </lineage>
</organism>
<dbReference type="Proteomes" id="UP000633219">
    <property type="component" value="Unassembled WGS sequence"/>
</dbReference>
<dbReference type="RefSeq" id="WP_201659461.1">
    <property type="nucleotide sequence ID" value="NZ_JAEQNC010000007.1"/>
</dbReference>
<evidence type="ECO:0000259" key="6">
    <source>
        <dbReference type="Pfam" id="PF04932"/>
    </source>
</evidence>
<accession>A0A937CN07</accession>
<evidence type="ECO:0000256" key="2">
    <source>
        <dbReference type="ARBA" id="ARBA00022692"/>
    </source>
</evidence>
<keyword evidence="4 5" id="KW-0472">Membrane</keyword>
<dbReference type="GO" id="GO:0016020">
    <property type="term" value="C:membrane"/>
    <property type="evidence" value="ECO:0007669"/>
    <property type="project" value="UniProtKB-SubCell"/>
</dbReference>
<feature type="transmembrane region" description="Helical" evidence="5">
    <location>
        <begin position="352"/>
        <end position="375"/>
    </location>
</feature>
<sequence>MVRQRPVGNRFNALTMTGGAVDLPFSSGQGFWDRILGPVEYALAIGTVFFSPMNFLRLPFFYFTLSDALACLCLLLLVLRGRLKLQPLGPASTAIWMIGLTTMLASLLLSSLVHGDPMRGIVYIAQYFFAYFILLLVIGGRSERQMIVLAKMYVLSIVIMCIHGAYLINIDGQTNTAFVSGSGRLTGFVERENECGAVIAMTVPMLLLLCGSGRLTKFALLALPIMGYAVMLTGSNTGLASFAYALGVFALFTLNWTFLVGAAAVVAGTVLALDRWGRDYLPAVFQRRVLGALESGDIGQAGSFDHRLELIHEAIGRANDTIFLGVGADQYAVTSFLMQPVHNLYLLLWTEGGLLCVVGFFVMISAGFGPGLAALNKPGGRLFAACTVSTVSLFLLSINAFPSVYGRFWSMPIILTVSLSCAFLSRPSPVR</sequence>
<name>A0A937CN07_9HYPH</name>
<evidence type="ECO:0000256" key="5">
    <source>
        <dbReference type="SAM" id="Phobius"/>
    </source>
</evidence>
<feature type="transmembrane region" description="Helical" evidence="5">
    <location>
        <begin position="60"/>
        <end position="79"/>
    </location>
</feature>
<dbReference type="AlphaFoldDB" id="A0A937CN07"/>
<gene>
    <name evidence="7" type="ORF">JJB09_14685</name>
</gene>
<evidence type="ECO:0000256" key="3">
    <source>
        <dbReference type="ARBA" id="ARBA00022989"/>
    </source>
</evidence>
<feature type="transmembrane region" description="Helical" evidence="5">
    <location>
        <begin position="408"/>
        <end position="425"/>
    </location>
</feature>
<reference evidence="7" key="1">
    <citation type="submission" date="2021-01" db="EMBL/GenBank/DDBJ databases">
        <title>Rhizobium sp. strain KVB221 16S ribosomal RNA gene Genome sequencing and assembly.</title>
        <authorList>
            <person name="Kang M."/>
        </authorList>
    </citation>
    <scope>NUCLEOTIDE SEQUENCE</scope>
    <source>
        <strain evidence="7">KVB221</strain>
    </source>
</reference>
<feature type="transmembrane region" description="Helical" evidence="5">
    <location>
        <begin position="120"/>
        <end position="140"/>
    </location>
</feature>
<dbReference type="Pfam" id="PF04932">
    <property type="entry name" value="Wzy_C"/>
    <property type="match status" value="1"/>
</dbReference>
<feature type="transmembrane region" description="Helical" evidence="5">
    <location>
        <begin position="244"/>
        <end position="273"/>
    </location>
</feature>
<dbReference type="InterPro" id="IPR007016">
    <property type="entry name" value="O-antigen_ligase-rel_domated"/>
</dbReference>
<keyword evidence="8" id="KW-1185">Reference proteome</keyword>
<evidence type="ECO:0000256" key="4">
    <source>
        <dbReference type="ARBA" id="ARBA00023136"/>
    </source>
</evidence>
<comment type="caution">
    <text evidence="7">The sequence shown here is derived from an EMBL/GenBank/DDBJ whole genome shotgun (WGS) entry which is preliminary data.</text>
</comment>
<evidence type="ECO:0000313" key="8">
    <source>
        <dbReference type="Proteomes" id="UP000633219"/>
    </source>
</evidence>
<evidence type="ECO:0000313" key="7">
    <source>
        <dbReference type="EMBL" id="MBL0373281.1"/>
    </source>
</evidence>
<dbReference type="PANTHER" id="PTHR37422">
    <property type="entry name" value="TEICHURONIC ACID BIOSYNTHESIS PROTEIN TUAE"/>
    <property type="match status" value="1"/>
</dbReference>
<evidence type="ECO:0000256" key="1">
    <source>
        <dbReference type="ARBA" id="ARBA00004141"/>
    </source>
</evidence>
<comment type="subcellular location">
    <subcellularLocation>
        <location evidence="1">Membrane</location>
        <topology evidence="1">Multi-pass membrane protein</topology>
    </subcellularLocation>
</comment>
<keyword evidence="7" id="KW-0436">Ligase</keyword>
<proteinExistence type="predicted"/>
<feature type="transmembrane region" description="Helical" evidence="5">
    <location>
        <begin position="91"/>
        <end position="114"/>
    </location>
</feature>
<keyword evidence="3 5" id="KW-1133">Transmembrane helix</keyword>
<dbReference type="InterPro" id="IPR051533">
    <property type="entry name" value="WaaL-like"/>
</dbReference>
<keyword evidence="2 5" id="KW-0812">Transmembrane</keyword>
<feature type="transmembrane region" description="Helical" evidence="5">
    <location>
        <begin position="152"/>
        <end position="170"/>
    </location>
</feature>
<protein>
    <submittedName>
        <fullName evidence="7">O-antigen ligase family protein</fullName>
    </submittedName>
</protein>
<dbReference type="PANTHER" id="PTHR37422:SF13">
    <property type="entry name" value="LIPOPOLYSACCHARIDE BIOSYNTHESIS PROTEIN PA4999-RELATED"/>
    <property type="match status" value="1"/>
</dbReference>
<feature type="domain" description="O-antigen ligase-related" evidence="6">
    <location>
        <begin position="223"/>
        <end position="361"/>
    </location>
</feature>